<reference evidence="1" key="1">
    <citation type="submission" date="2014-09" db="EMBL/GenBank/DDBJ databases">
        <authorList>
            <person name="Magalhaes I.L.F."/>
            <person name="Oliveira U."/>
            <person name="Santos F.R."/>
            <person name="Vidigal T.H.D.A."/>
            <person name="Brescovit A.D."/>
            <person name="Santos A.J."/>
        </authorList>
    </citation>
    <scope>NUCLEOTIDE SEQUENCE</scope>
    <source>
        <tissue evidence="1">Shoot tissue taken approximately 20 cm above the soil surface</tissue>
    </source>
</reference>
<accession>A0A0A9GUC7</accession>
<organism evidence="1">
    <name type="scientific">Arundo donax</name>
    <name type="common">Giant reed</name>
    <name type="synonym">Donax arundinaceus</name>
    <dbReference type="NCBI Taxonomy" id="35708"/>
    <lineage>
        <taxon>Eukaryota</taxon>
        <taxon>Viridiplantae</taxon>
        <taxon>Streptophyta</taxon>
        <taxon>Embryophyta</taxon>
        <taxon>Tracheophyta</taxon>
        <taxon>Spermatophyta</taxon>
        <taxon>Magnoliopsida</taxon>
        <taxon>Liliopsida</taxon>
        <taxon>Poales</taxon>
        <taxon>Poaceae</taxon>
        <taxon>PACMAD clade</taxon>
        <taxon>Arundinoideae</taxon>
        <taxon>Arundineae</taxon>
        <taxon>Arundo</taxon>
    </lineage>
</organism>
<sequence>MGILGYWRRSTQNCASSACTPAIARLTSTLTPENTRRRKEPVALLRWLSCQREAQQVCSSTAKKKHPLCNS</sequence>
<evidence type="ECO:0000313" key="1">
    <source>
        <dbReference type="EMBL" id="JAE27134.1"/>
    </source>
</evidence>
<name>A0A0A9GUC7_ARUDO</name>
<dbReference type="AlphaFoldDB" id="A0A0A9GUC7"/>
<proteinExistence type="predicted"/>
<protein>
    <submittedName>
        <fullName evidence="1">Uncharacterized protein</fullName>
    </submittedName>
</protein>
<reference evidence="1" key="2">
    <citation type="journal article" date="2015" name="Data Brief">
        <title>Shoot transcriptome of the giant reed, Arundo donax.</title>
        <authorList>
            <person name="Barrero R.A."/>
            <person name="Guerrero F.D."/>
            <person name="Moolhuijzen P."/>
            <person name="Goolsby J.A."/>
            <person name="Tidwell J."/>
            <person name="Bellgard S.E."/>
            <person name="Bellgard M.I."/>
        </authorList>
    </citation>
    <scope>NUCLEOTIDE SEQUENCE</scope>
    <source>
        <tissue evidence="1">Shoot tissue taken approximately 20 cm above the soil surface</tissue>
    </source>
</reference>
<dbReference type="EMBL" id="GBRH01170762">
    <property type="protein sequence ID" value="JAE27134.1"/>
    <property type="molecule type" value="Transcribed_RNA"/>
</dbReference>